<proteinExistence type="predicted"/>
<protein>
    <submittedName>
        <fullName evidence="1">Uncharacterized protein</fullName>
    </submittedName>
</protein>
<reference evidence="2" key="1">
    <citation type="journal article" date="2023" name="Nat. Plants">
        <title>Single-cell RNA sequencing provides a high-resolution roadmap for understanding the multicellular compartmentation of specialized metabolism.</title>
        <authorList>
            <person name="Sun S."/>
            <person name="Shen X."/>
            <person name="Li Y."/>
            <person name="Li Y."/>
            <person name="Wang S."/>
            <person name="Li R."/>
            <person name="Zhang H."/>
            <person name="Shen G."/>
            <person name="Guo B."/>
            <person name="Wei J."/>
            <person name="Xu J."/>
            <person name="St-Pierre B."/>
            <person name="Chen S."/>
            <person name="Sun C."/>
        </authorList>
    </citation>
    <scope>NUCLEOTIDE SEQUENCE [LARGE SCALE GENOMIC DNA]</scope>
</reference>
<gene>
    <name evidence="1" type="ORF">M9H77_11013</name>
</gene>
<keyword evidence="2" id="KW-1185">Reference proteome</keyword>
<sequence length="89" mass="10073">MDSEDVYEMVVVAAEGCRTPEHDGCRIAAGSVCPPAPRKRRIYNMKQKKRNLPPKEGYFQAPNDLELIFGIMPRKSNYNYVPLQACLQG</sequence>
<evidence type="ECO:0000313" key="2">
    <source>
        <dbReference type="Proteomes" id="UP001060085"/>
    </source>
</evidence>
<dbReference type="EMBL" id="CM044703">
    <property type="protein sequence ID" value="KAI5670649.1"/>
    <property type="molecule type" value="Genomic_DNA"/>
</dbReference>
<organism evidence="1 2">
    <name type="scientific">Catharanthus roseus</name>
    <name type="common">Madagascar periwinkle</name>
    <name type="synonym">Vinca rosea</name>
    <dbReference type="NCBI Taxonomy" id="4058"/>
    <lineage>
        <taxon>Eukaryota</taxon>
        <taxon>Viridiplantae</taxon>
        <taxon>Streptophyta</taxon>
        <taxon>Embryophyta</taxon>
        <taxon>Tracheophyta</taxon>
        <taxon>Spermatophyta</taxon>
        <taxon>Magnoliopsida</taxon>
        <taxon>eudicotyledons</taxon>
        <taxon>Gunneridae</taxon>
        <taxon>Pentapetalae</taxon>
        <taxon>asterids</taxon>
        <taxon>lamiids</taxon>
        <taxon>Gentianales</taxon>
        <taxon>Apocynaceae</taxon>
        <taxon>Rauvolfioideae</taxon>
        <taxon>Vinceae</taxon>
        <taxon>Catharanthinae</taxon>
        <taxon>Catharanthus</taxon>
    </lineage>
</organism>
<evidence type="ECO:0000313" key="1">
    <source>
        <dbReference type="EMBL" id="KAI5670649.1"/>
    </source>
</evidence>
<name>A0ACC0BDB8_CATRO</name>
<dbReference type="Proteomes" id="UP001060085">
    <property type="component" value="Linkage Group LG03"/>
</dbReference>
<accession>A0ACC0BDB8</accession>
<comment type="caution">
    <text evidence="1">The sequence shown here is derived from an EMBL/GenBank/DDBJ whole genome shotgun (WGS) entry which is preliminary data.</text>
</comment>